<feature type="domain" description="EAL" evidence="2">
    <location>
        <begin position="559"/>
        <end position="809"/>
    </location>
</feature>
<dbReference type="CDD" id="cd01948">
    <property type="entry name" value="EAL"/>
    <property type="match status" value="1"/>
</dbReference>
<reference evidence="4 5" key="1">
    <citation type="journal article" date="2015" name="Genome Announc.">
        <title>Complete Genome Sequence of Methylobacterium aquaticum Strain 22A, Isolated from Racomitrium japonicum Moss.</title>
        <authorList>
            <person name="Tani A."/>
            <person name="Ogura Y."/>
            <person name="Hayashi T."/>
            <person name="Kimbara K."/>
        </authorList>
    </citation>
    <scope>NUCLEOTIDE SEQUENCE [LARGE SCALE GENOMIC DNA]</scope>
    <source>
        <strain evidence="4 5">MA-22A</strain>
    </source>
</reference>
<dbReference type="Gene3D" id="3.20.20.450">
    <property type="entry name" value="EAL domain"/>
    <property type="match status" value="1"/>
</dbReference>
<dbReference type="SMART" id="SM00052">
    <property type="entry name" value="EAL"/>
    <property type="match status" value="1"/>
</dbReference>
<dbReference type="PANTHER" id="PTHR44757:SF2">
    <property type="entry name" value="BIOFILM ARCHITECTURE MAINTENANCE PROTEIN MBAA"/>
    <property type="match status" value="1"/>
</dbReference>
<accession>A0A0C6EZS5</accession>
<dbReference type="InterPro" id="IPR000014">
    <property type="entry name" value="PAS"/>
</dbReference>
<dbReference type="PANTHER" id="PTHR44757">
    <property type="entry name" value="DIGUANYLATE CYCLASE DGCP"/>
    <property type="match status" value="1"/>
</dbReference>
<sequence>MSGNATRDGSEGLLHRWHAARAAARGLPAYEDMVLGNLGRMASRAALVDASPGRPRLLWVGEAFEDWLGPGRAPRAAAAEASSDAISDAFSGSWAGRLLEAVPGGLSHPLQEIVADALADGAPVSTPCARVAGGVAYTTEVAGLPLAGRSGRLVLLCLAGRTVRTNLLKTLFRSTRQGMAAVTALRDGAGTVVDFRILSLNDAAAAMMRTTIERAQWRRLSTLLPAATVGPMLARLNAALSGDRRHYETSYTRPDGSPLHVRVEIAAIGDLLGVTLTDIGDLKAREASARLLFEHNPVPMWLSGEDGAVLAVNDAATGHYGFPREDFLRLSAGDLAMPGAAGPAQRHRRRDGGVIDVEVFSGPIPFEGLSATLTACVDVTEQRRAERRIAHMAHHDALTGLPNRVLFHERLAALVAERAPAGLLCLDLDHFKLVNDTLGHPAGDALLRQVAERLRACLGGHGLVARLGGDEFAVLHRAERPALVALADRIIAALCRPFALDGQDVTVGVSIGIALAPEHGDDPDGLLRKADTALYAAKADGRRTRRLFEPAMDAALQARRALERDLRAAIAAEALEVHYQPLVDARTLAVTGCEALLRWRHPERGFVSPADFIPVAEETGLIASLGEWVLARACREAAGWPRPVRVAVNLSPVQFRAPDLVGTVARALTESGLDPARLELEITEQVMLEESAANIAVLHRLRGLGVRIAIDDFGTGYASLSYLRAFPFDKIKIDRSFTAALGQEAAALAVVQAVIGLGASLGTTTVAEGVETEAQLAVLRRSGCDEVQGFLFSRPVPAADLRALVAAPAVPWLAAA</sequence>
<dbReference type="STRING" id="270351.Maq22A_c12575"/>
<evidence type="ECO:0000259" key="1">
    <source>
        <dbReference type="PROSITE" id="PS50112"/>
    </source>
</evidence>
<dbReference type="InterPro" id="IPR000160">
    <property type="entry name" value="GGDEF_dom"/>
</dbReference>
<dbReference type="PROSITE" id="PS50883">
    <property type="entry name" value="EAL"/>
    <property type="match status" value="1"/>
</dbReference>
<dbReference type="RefSeq" id="WP_082742488.1">
    <property type="nucleotide sequence ID" value="NZ_AP014704.1"/>
</dbReference>
<gene>
    <name evidence="4" type="ORF">Maq22A_c12575</name>
</gene>
<evidence type="ECO:0000313" key="4">
    <source>
        <dbReference type="EMBL" id="BAQ45756.1"/>
    </source>
</evidence>
<dbReference type="Gene3D" id="3.30.450.20">
    <property type="entry name" value="PAS domain"/>
    <property type="match status" value="2"/>
</dbReference>
<dbReference type="InterPro" id="IPR052155">
    <property type="entry name" value="Biofilm_reg_signaling"/>
</dbReference>
<dbReference type="PROSITE" id="PS50887">
    <property type="entry name" value="GGDEF"/>
    <property type="match status" value="1"/>
</dbReference>
<dbReference type="Gene3D" id="3.30.70.270">
    <property type="match status" value="1"/>
</dbReference>
<dbReference type="Proteomes" id="UP000061432">
    <property type="component" value="Chromosome"/>
</dbReference>
<dbReference type="PROSITE" id="PS50112">
    <property type="entry name" value="PAS"/>
    <property type="match status" value="1"/>
</dbReference>
<dbReference type="FunFam" id="3.20.20.450:FF:000001">
    <property type="entry name" value="Cyclic di-GMP phosphodiesterase yahA"/>
    <property type="match status" value="1"/>
</dbReference>
<feature type="domain" description="GGDEF" evidence="3">
    <location>
        <begin position="419"/>
        <end position="550"/>
    </location>
</feature>
<dbReference type="CDD" id="cd00130">
    <property type="entry name" value="PAS"/>
    <property type="match status" value="1"/>
</dbReference>
<dbReference type="CDD" id="cd01949">
    <property type="entry name" value="GGDEF"/>
    <property type="match status" value="1"/>
</dbReference>
<dbReference type="AlphaFoldDB" id="A0A0C6EZS5"/>
<dbReference type="InterPro" id="IPR035965">
    <property type="entry name" value="PAS-like_dom_sf"/>
</dbReference>
<dbReference type="InterPro" id="IPR035919">
    <property type="entry name" value="EAL_sf"/>
</dbReference>
<dbReference type="SUPFAM" id="SSF55073">
    <property type="entry name" value="Nucleotide cyclase"/>
    <property type="match status" value="1"/>
</dbReference>
<dbReference type="EMBL" id="AP014704">
    <property type="protein sequence ID" value="BAQ45756.1"/>
    <property type="molecule type" value="Genomic_DNA"/>
</dbReference>
<dbReference type="Pfam" id="PF00563">
    <property type="entry name" value="EAL"/>
    <property type="match status" value="1"/>
</dbReference>
<dbReference type="InterPro" id="IPR001633">
    <property type="entry name" value="EAL_dom"/>
</dbReference>
<dbReference type="Pfam" id="PF00990">
    <property type="entry name" value="GGDEF"/>
    <property type="match status" value="1"/>
</dbReference>
<dbReference type="SUPFAM" id="SSF55785">
    <property type="entry name" value="PYP-like sensor domain (PAS domain)"/>
    <property type="match status" value="2"/>
</dbReference>
<proteinExistence type="predicted"/>
<dbReference type="KEGG" id="maqu:Maq22A_c12575"/>
<feature type="domain" description="PAS" evidence="1">
    <location>
        <begin position="285"/>
        <end position="328"/>
    </location>
</feature>
<dbReference type="InterPro" id="IPR043128">
    <property type="entry name" value="Rev_trsase/Diguanyl_cyclase"/>
</dbReference>
<dbReference type="InterPro" id="IPR029787">
    <property type="entry name" value="Nucleotide_cyclase"/>
</dbReference>
<dbReference type="SMART" id="SM00091">
    <property type="entry name" value="PAS"/>
    <property type="match status" value="2"/>
</dbReference>
<dbReference type="SUPFAM" id="SSF141868">
    <property type="entry name" value="EAL domain-like"/>
    <property type="match status" value="1"/>
</dbReference>
<dbReference type="NCBIfam" id="TIGR00254">
    <property type="entry name" value="GGDEF"/>
    <property type="match status" value="1"/>
</dbReference>
<dbReference type="Pfam" id="PF13426">
    <property type="entry name" value="PAS_9"/>
    <property type="match status" value="2"/>
</dbReference>
<dbReference type="SMART" id="SM00267">
    <property type="entry name" value="GGDEF"/>
    <property type="match status" value="1"/>
</dbReference>
<evidence type="ECO:0000259" key="3">
    <source>
        <dbReference type="PROSITE" id="PS50887"/>
    </source>
</evidence>
<protein>
    <submittedName>
        <fullName evidence="4">Diguanylate cyclase</fullName>
    </submittedName>
</protein>
<dbReference type="PATRIC" id="fig|270351.10.peg.2433"/>
<name>A0A0C6EZS5_9HYPH</name>
<evidence type="ECO:0000313" key="5">
    <source>
        <dbReference type="Proteomes" id="UP000061432"/>
    </source>
</evidence>
<evidence type="ECO:0000259" key="2">
    <source>
        <dbReference type="PROSITE" id="PS50883"/>
    </source>
</evidence>
<organism evidence="4 5">
    <name type="scientific">Methylobacterium aquaticum</name>
    <dbReference type="NCBI Taxonomy" id="270351"/>
    <lineage>
        <taxon>Bacteria</taxon>
        <taxon>Pseudomonadati</taxon>
        <taxon>Pseudomonadota</taxon>
        <taxon>Alphaproteobacteria</taxon>
        <taxon>Hyphomicrobiales</taxon>
        <taxon>Methylobacteriaceae</taxon>
        <taxon>Methylobacterium</taxon>
    </lineage>
</organism>
<reference evidence="5" key="2">
    <citation type="submission" date="2015-01" db="EMBL/GenBank/DDBJ databases">
        <title>Complete genome sequence of Methylobacterium aquaticum strain 22A.</title>
        <authorList>
            <person name="Tani A."/>
            <person name="Ogura Y."/>
            <person name="Hayashi T."/>
        </authorList>
    </citation>
    <scope>NUCLEOTIDE SEQUENCE [LARGE SCALE GENOMIC DNA]</scope>
    <source>
        <strain evidence="5">MA-22A</strain>
    </source>
</reference>